<protein>
    <submittedName>
        <fullName evidence="1">Uncharacterized protein</fullName>
    </submittedName>
</protein>
<name>A0A0F9A2N8_9ZZZZ</name>
<sequence length="51" mass="5416">MTQQIVPTNLVPVGRAQVTDMDPAVGVTVPAGAKFAYLQAETADIRWTDDG</sequence>
<evidence type="ECO:0000313" key="1">
    <source>
        <dbReference type="EMBL" id="KKK66451.1"/>
    </source>
</evidence>
<dbReference type="AlphaFoldDB" id="A0A0F9A2N8"/>
<accession>A0A0F9A2N8</accession>
<dbReference type="EMBL" id="LAZR01060074">
    <property type="protein sequence ID" value="KKK66451.1"/>
    <property type="molecule type" value="Genomic_DNA"/>
</dbReference>
<organism evidence="1">
    <name type="scientific">marine sediment metagenome</name>
    <dbReference type="NCBI Taxonomy" id="412755"/>
    <lineage>
        <taxon>unclassified sequences</taxon>
        <taxon>metagenomes</taxon>
        <taxon>ecological metagenomes</taxon>
    </lineage>
</organism>
<proteinExistence type="predicted"/>
<gene>
    <name evidence="1" type="ORF">LCGC14_2963970</name>
</gene>
<reference evidence="1" key="1">
    <citation type="journal article" date="2015" name="Nature">
        <title>Complex archaea that bridge the gap between prokaryotes and eukaryotes.</title>
        <authorList>
            <person name="Spang A."/>
            <person name="Saw J.H."/>
            <person name="Jorgensen S.L."/>
            <person name="Zaremba-Niedzwiedzka K."/>
            <person name="Martijn J."/>
            <person name="Lind A.E."/>
            <person name="van Eijk R."/>
            <person name="Schleper C."/>
            <person name="Guy L."/>
            <person name="Ettema T.J."/>
        </authorList>
    </citation>
    <scope>NUCLEOTIDE SEQUENCE</scope>
</reference>
<feature type="non-terminal residue" evidence="1">
    <location>
        <position position="51"/>
    </location>
</feature>
<comment type="caution">
    <text evidence="1">The sequence shown here is derived from an EMBL/GenBank/DDBJ whole genome shotgun (WGS) entry which is preliminary data.</text>
</comment>